<accession>A0A0B1NX62</accession>
<reference evidence="1 2" key="1">
    <citation type="journal article" date="2014" name="BMC Genomics">
        <title>Adaptive genomic structural variation in the grape powdery mildew pathogen, Erysiphe necator.</title>
        <authorList>
            <person name="Jones L."/>
            <person name="Riaz S."/>
            <person name="Morales-Cruz A."/>
            <person name="Amrine K.C."/>
            <person name="McGuire B."/>
            <person name="Gubler W.D."/>
            <person name="Walker M.A."/>
            <person name="Cantu D."/>
        </authorList>
    </citation>
    <scope>NUCLEOTIDE SEQUENCE [LARGE SCALE GENOMIC DNA]</scope>
    <source>
        <strain evidence="2">c</strain>
    </source>
</reference>
<gene>
    <name evidence="1" type="ORF">EV44_g4256</name>
</gene>
<proteinExistence type="predicted"/>
<keyword evidence="2" id="KW-1185">Reference proteome</keyword>
<dbReference type="HOGENOM" id="CLU_2348243_0_0_1"/>
<sequence>MIDTGAAATSTAGYNQYLAYNKLSNVNLDISTAGQASIRFGIGSAVSIGSVMVHMPLGFVELHVIKVDTPFLMSIADLDRMGAYYNNVNNILVTKTS</sequence>
<dbReference type="AlphaFoldDB" id="A0A0B1NX62"/>
<evidence type="ECO:0008006" key="3">
    <source>
        <dbReference type="Google" id="ProtNLM"/>
    </source>
</evidence>
<evidence type="ECO:0000313" key="1">
    <source>
        <dbReference type="EMBL" id="KHJ30568.1"/>
    </source>
</evidence>
<name>A0A0B1NX62_UNCNE</name>
<evidence type="ECO:0000313" key="2">
    <source>
        <dbReference type="Proteomes" id="UP000030854"/>
    </source>
</evidence>
<dbReference type="EMBL" id="JNVN01003975">
    <property type="protein sequence ID" value="KHJ30568.1"/>
    <property type="molecule type" value="Genomic_DNA"/>
</dbReference>
<comment type="caution">
    <text evidence="1">The sequence shown here is derived from an EMBL/GenBank/DDBJ whole genome shotgun (WGS) entry which is preliminary data.</text>
</comment>
<organism evidence="1 2">
    <name type="scientific">Uncinula necator</name>
    <name type="common">Grape powdery mildew</name>
    <dbReference type="NCBI Taxonomy" id="52586"/>
    <lineage>
        <taxon>Eukaryota</taxon>
        <taxon>Fungi</taxon>
        <taxon>Dikarya</taxon>
        <taxon>Ascomycota</taxon>
        <taxon>Pezizomycotina</taxon>
        <taxon>Leotiomycetes</taxon>
        <taxon>Erysiphales</taxon>
        <taxon>Erysiphaceae</taxon>
        <taxon>Erysiphe</taxon>
    </lineage>
</organism>
<dbReference type="OMA" id="YYAQATI"/>
<protein>
    <recommendedName>
        <fullName evidence="3">Aspartyl protease</fullName>
    </recommendedName>
</protein>
<dbReference type="Proteomes" id="UP000030854">
    <property type="component" value="Unassembled WGS sequence"/>
</dbReference>